<evidence type="ECO:0000313" key="4">
    <source>
        <dbReference type="Proteomes" id="UP000248966"/>
    </source>
</evidence>
<keyword evidence="1" id="KW-1133">Transmembrane helix</keyword>
<organism evidence="3 4">
    <name type="scientific">Micromonospora noduli</name>
    <dbReference type="NCBI Taxonomy" id="709876"/>
    <lineage>
        <taxon>Bacteria</taxon>
        <taxon>Bacillati</taxon>
        <taxon>Actinomycetota</taxon>
        <taxon>Actinomycetes</taxon>
        <taxon>Micromonosporales</taxon>
        <taxon>Micromonosporaceae</taxon>
        <taxon>Micromonospora</taxon>
    </lineage>
</organism>
<feature type="domain" description="Restriction endonuclease type IV Mrr" evidence="2">
    <location>
        <begin position="113"/>
        <end position="224"/>
    </location>
</feature>
<keyword evidence="1" id="KW-0472">Membrane</keyword>
<dbReference type="InterPro" id="IPR011335">
    <property type="entry name" value="Restrct_endonuc-II-like"/>
</dbReference>
<evidence type="ECO:0000256" key="1">
    <source>
        <dbReference type="SAM" id="Phobius"/>
    </source>
</evidence>
<evidence type="ECO:0000313" key="3">
    <source>
        <dbReference type="EMBL" id="RAN92871.1"/>
    </source>
</evidence>
<dbReference type="InterPro" id="IPR052906">
    <property type="entry name" value="Type_IV_Methyl-Rstrct_Enzyme"/>
</dbReference>
<dbReference type="GO" id="GO:0009307">
    <property type="term" value="P:DNA restriction-modification system"/>
    <property type="evidence" value="ECO:0007669"/>
    <property type="project" value="InterPro"/>
</dbReference>
<dbReference type="GO" id="GO:0015666">
    <property type="term" value="F:restriction endodeoxyribonuclease activity"/>
    <property type="evidence" value="ECO:0007669"/>
    <property type="project" value="TreeGrafter"/>
</dbReference>
<comment type="caution">
    <text evidence="3">The sequence shown here is derived from an EMBL/GenBank/DDBJ whole genome shotgun (WGS) entry which is preliminary data.</text>
</comment>
<reference evidence="3 4" key="1">
    <citation type="submission" date="2018-03" db="EMBL/GenBank/DDBJ databases">
        <title>Defining the species Micromonospora saelicesensis and Micromonospora noduli under the framework of genomics.</title>
        <authorList>
            <person name="Riesco R."/>
            <person name="Trujillo M.E."/>
        </authorList>
    </citation>
    <scope>NUCLEOTIDE SEQUENCE [LARGE SCALE GENOMIC DNA]</scope>
    <source>
        <strain evidence="3 4">LAH08</strain>
    </source>
</reference>
<dbReference type="Gene3D" id="3.40.1350.10">
    <property type="match status" value="1"/>
</dbReference>
<dbReference type="SUPFAM" id="SSF52980">
    <property type="entry name" value="Restriction endonuclease-like"/>
    <property type="match status" value="1"/>
</dbReference>
<protein>
    <recommendedName>
        <fullName evidence="2">Restriction endonuclease type IV Mrr domain-containing protein</fullName>
    </recommendedName>
</protein>
<dbReference type="InterPro" id="IPR011856">
    <property type="entry name" value="tRNA_endonuc-like_dom_sf"/>
</dbReference>
<dbReference type="PANTHER" id="PTHR30015:SF6">
    <property type="entry name" value="SLL1429 PROTEIN"/>
    <property type="match status" value="1"/>
</dbReference>
<keyword evidence="1" id="KW-0812">Transmembrane</keyword>
<dbReference type="InterPro" id="IPR007560">
    <property type="entry name" value="Restrct_endonuc_IV_Mrr"/>
</dbReference>
<proteinExistence type="predicted"/>
<accession>A0A328MTB5</accession>
<dbReference type="AlphaFoldDB" id="A0A328MTB5"/>
<sequence>MPYVRSHTRKGGARVRAHYRRRRGGSVRRRSTVRRVAGGGRSVNGWALVLCAVVGFVLLRMVIDFVQRHPYWSALLVSLAVAAAAAVGLVVSKQRARERADQAQRDRLIAVTDTMSGPEFEQWFARILVASGFRNVTVCGGSGDRGADVLAIAPDGRRVVVQCKRQSPHNRVGSAAIQRFAGTCRDIHGGEICMLVTNSFFTAGDGIQIARQLNITLVDRNALEIWAWTGRPAPGVIAGGGSH</sequence>
<gene>
    <name evidence="3" type="ORF">LAH08_06602</name>
</gene>
<name>A0A328MTB5_9ACTN</name>
<dbReference type="EMBL" id="PYAA01000061">
    <property type="protein sequence ID" value="RAN92871.1"/>
    <property type="molecule type" value="Genomic_DNA"/>
</dbReference>
<feature type="transmembrane region" description="Helical" evidence="1">
    <location>
        <begin position="43"/>
        <end position="63"/>
    </location>
</feature>
<dbReference type="GO" id="GO:0003677">
    <property type="term" value="F:DNA binding"/>
    <property type="evidence" value="ECO:0007669"/>
    <property type="project" value="InterPro"/>
</dbReference>
<dbReference type="PANTHER" id="PTHR30015">
    <property type="entry name" value="MRR RESTRICTION SYSTEM PROTEIN"/>
    <property type="match status" value="1"/>
</dbReference>
<feature type="transmembrane region" description="Helical" evidence="1">
    <location>
        <begin position="69"/>
        <end position="91"/>
    </location>
</feature>
<dbReference type="Pfam" id="PF04471">
    <property type="entry name" value="Mrr_cat"/>
    <property type="match status" value="1"/>
</dbReference>
<dbReference type="Proteomes" id="UP000248966">
    <property type="component" value="Unassembled WGS sequence"/>
</dbReference>
<evidence type="ECO:0000259" key="2">
    <source>
        <dbReference type="Pfam" id="PF04471"/>
    </source>
</evidence>